<dbReference type="AlphaFoldDB" id="A0A2X2EC28"/>
<keyword evidence="1" id="KW-0472">Membrane</keyword>
<keyword evidence="1" id="KW-0812">Transmembrane</keyword>
<keyword evidence="2" id="KW-0067">ATP-binding</keyword>
<gene>
    <name evidence="2" type="primary">nrpB_4</name>
    <name evidence="2" type="ORF">NCTC10975_05240</name>
</gene>
<dbReference type="GO" id="GO:0005524">
    <property type="term" value="F:ATP binding"/>
    <property type="evidence" value="ECO:0007669"/>
    <property type="project" value="UniProtKB-KW"/>
</dbReference>
<feature type="transmembrane region" description="Helical" evidence="1">
    <location>
        <begin position="20"/>
        <end position="45"/>
    </location>
</feature>
<keyword evidence="1" id="KW-1133">Transmembrane helix</keyword>
<evidence type="ECO:0000256" key="1">
    <source>
        <dbReference type="SAM" id="Phobius"/>
    </source>
</evidence>
<name>A0A2X2EC28_PROMI</name>
<evidence type="ECO:0000313" key="2">
    <source>
        <dbReference type="EMBL" id="SPZ04210.1"/>
    </source>
</evidence>
<sequence>MIKELIKSGYLLSNKKDKDLMVGLCLAVVEGLFATIPYILLYFLLIDLFCQ</sequence>
<accession>A0A2X2EC28</accession>
<dbReference type="EMBL" id="UAUE01000039">
    <property type="protein sequence ID" value="SPZ04210.1"/>
    <property type="molecule type" value="Genomic_DNA"/>
</dbReference>
<reference evidence="2 3" key="1">
    <citation type="submission" date="2018-06" db="EMBL/GenBank/DDBJ databases">
        <authorList>
            <consortium name="Pathogen Informatics"/>
            <person name="Doyle S."/>
        </authorList>
    </citation>
    <scope>NUCLEOTIDE SEQUENCE [LARGE SCALE GENOMIC DNA]</scope>
    <source>
        <strain evidence="2 3">NCTC10975</strain>
    </source>
</reference>
<protein>
    <submittedName>
        <fullName evidence="2">Siderophore ABC transporter ATP-binding/permease</fullName>
    </submittedName>
</protein>
<keyword evidence="2" id="KW-0547">Nucleotide-binding</keyword>
<organism evidence="2 3">
    <name type="scientific">Proteus mirabilis</name>
    <dbReference type="NCBI Taxonomy" id="584"/>
    <lineage>
        <taxon>Bacteria</taxon>
        <taxon>Pseudomonadati</taxon>
        <taxon>Pseudomonadota</taxon>
        <taxon>Gammaproteobacteria</taxon>
        <taxon>Enterobacterales</taxon>
        <taxon>Morganellaceae</taxon>
        <taxon>Proteus</taxon>
    </lineage>
</organism>
<dbReference type="Proteomes" id="UP000251485">
    <property type="component" value="Unassembled WGS sequence"/>
</dbReference>
<evidence type="ECO:0000313" key="3">
    <source>
        <dbReference type="Proteomes" id="UP000251485"/>
    </source>
</evidence>
<proteinExistence type="predicted"/>